<gene>
    <name evidence="2" type="ORF">CYR75_03490</name>
</gene>
<proteinExistence type="predicted"/>
<feature type="transmembrane region" description="Helical" evidence="1">
    <location>
        <begin position="161"/>
        <end position="183"/>
    </location>
</feature>
<keyword evidence="1" id="KW-1133">Transmembrane helix</keyword>
<protein>
    <recommendedName>
        <fullName evidence="4">Component of SufBCD complex</fullName>
    </recommendedName>
</protein>
<dbReference type="Proteomes" id="UP000234882">
    <property type="component" value="Chromosome"/>
</dbReference>
<organism evidence="2 3">
    <name type="scientific">Paracoccus jeotgali</name>
    <dbReference type="NCBI Taxonomy" id="2065379"/>
    <lineage>
        <taxon>Bacteria</taxon>
        <taxon>Pseudomonadati</taxon>
        <taxon>Pseudomonadota</taxon>
        <taxon>Alphaproteobacteria</taxon>
        <taxon>Rhodobacterales</taxon>
        <taxon>Paracoccaceae</taxon>
        <taxon>Paracoccus</taxon>
    </lineage>
</organism>
<evidence type="ECO:0008006" key="4">
    <source>
        <dbReference type="Google" id="ProtNLM"/>
    </source>
</evidence>
<evidence type="ECO:0000313" key="2">
    <source>
        <dbReference type="EMBL" id="AUM73477.1"/>
    </source>
</evidence>
<evidence type="ECO:0000256" key="1">
    <source>
        <dbReference type="SAM" id="Phobius"/>
    </source>
</evidence>
<name>A0A2K9MCW4_9RHOB</name>
<evidence type="ECO:0000313" key="3">
    <source>
        <dbReference type="Proteomes" id="UP000234882"/>
    </source>
</evidence>
<feature type="transmembrane region" description="Helical" evidence="1">
    <location>
        <begin position="108"/>
        <end position="128"/>
    </location>
</feature>
<keyword evidence="1" id="KW-0812">Transmembrane</keyword>
<dbReference type="RefSeq" id="WP_101498861.1">
    <property type="nucleotide sequence ID" value="NZ_CP025583.1"/>
</dbReference>
<feature type="transmembrane region" description="Helical" evidence="1">
    <location>
        <begin position="12"/>
        <end position="30"/>
    </location>
</feature>
<dbReference type="OrthoDB" id="7847071at2"/>
<accession>A0A2K9MCW4</accession>
<keyword evidence="3" id="KW-1185">Reference proteome</keyword>
<dbReference type="KEGG" id="paru:CYR75_03490"/>
<dbReference type="AlphaFoldDB" id="A0A2K9MCW4"/>
<feature type="transmembrane region" description="Helical" evidence="1">
    <location>
        <begin position="83"/>
        <end position="102"/>
    </location>
</feature>
<reference evidence="3" key="1">
    <citation type="submission" date="2017-12" db="EMBL/GenBank/DDBJ databases">
        <title>Genomic analysis of Paracoccus sp. CBA4604.</title>
        <authorList>
            <person name="Roh S.W."/>
            <person name="Kim J.Y."/>
            <person name="Kim J.S."/>
        </authorList>
    </citation>
    <scope>NUCLEOTIDE SEQUENCE [LARGE SCALE GENOMIC DNA]</scope>
    <source>
        <strain evidence="3">CBA4604</strain>
    </source>
</reference>
<keyword evidence="1" id="KW-0472">Membrane</keyword>
<dbReference type="EMBL" id="CP025583">
    <property type="protein sequence ID" value="AUM73477.1"/>
    <property type="molecule type" value="Genomic_DNA"/>
</dbReference>
<sequence length="189" mass="20712">MFPNSLLQILDARSFGSAWFWLVLAVVWSFGGRRVLGIPADILMDAGRSLRRAPGLETPQVLALLDWMSLNVPRWRVSPRMGLALAAALPFGLSVLAGLGFAGGLEMAQALSLLLIPQAVLLGLRLRLAGQLHWILRAAELGQPAPRAATDAMQRINRYRIAQTLISLVAVIFTGLWAMRWILLHPYGV</sequence>